<sequence length="262" mass="29231">MFETVKLEKRGSVHYLTLNRPEKRNAMNEVMQAEIIMALEEVESQNGRLCVITGAGNVFCAGADLNWMRKMKDFSFEENLKDSKKLALMFRKIREVPFVTVAAVNGHAIGGAVGIIAGCDIAVAKRGSLFSFGEVKLGIVPAVIGPYIVAKTNQSAARYYMLTGERFDADRAYQIGLVHKVYDENEFEEGLKKLLIQILTGGKNSQKTIKKLLDHISPVPSKEIEDYAVEVIARARISEEGQEGIAAFFEKRKPSWLEDKIE</sequence>
<dbReference type="InterPro" id="IPR001753">
    <property type="entry name" value="Enoyl-CoA_hydra/iso"/>
</dbReference>
<evidence type="ECO:0000313" key="3">
    <source>
        <dbReference type="Proteomes" id="UP000595564"/>
    </source>
</evidence>
<dbReference type="SUPFAM" id="SSF52096">
    <property type="entry name" value="ClpP/crotonase"/>
    <property type="match status" value="1"/>
</dbReference>
<dbReference type="AlphaFoldDB" id="A0A7R6PID2"/>
<organism evidence="2 3">
    <name type="scientific">Thermotomaculum hydrothermale</name>
    <dbReference type="NCBI Taxonomy" id="981385"/>
    <lineage>
        <taxon>Bacteria</taxon>
        <taxon>Pseudomonadati</taxon>
        <taxon>Acidobacteriota</taxon>
        <taxon>Holophagae</taxon>
        <taxon>Thermotomaculales</taxon>
        <taxon>Thermotomaculaceae</taxon>
        <taxon>Thermotomaculum</taxon>
    </lineage>
</organism>
<dbReference type="PANTHER" id="PTHR42964">
    <property type="entry name" value="ENOYL-COA HYDRATASE"/>
    <property type="match status" value="1"/>
</dbReference>
<reference evidence="2 3" key="1">
    <citation type="journal article" date="2012" name="Extremophiles">
        <title>Thermotomaculum hydrothermale gen. nov., sp. nov., a novel heterotrophic thermophile within the phylum Acidobacteria from a deep-sea hydrothermal vent chimney in the Southern Okinawa Trough.</title>
        <authorList>
            <person name="Izumi H."/>
            <person name="Nunoura T."/>
            <person name="Miyazaki M."/>
            <person name="Mino S."/>
            <person name="Toki T."/>
            <person name="Takai K."/>
            <person name="Sako Y."/>
            <person name="Sawabe T."/>
            <person name="Nakagawa S."/>
        </authorList>
    </citation>
    <scope>NUCLEOTIDE SEQUENCE [LARGE SCALE GENOMIC DNA]</scope>
    <source>
        <strain evidence="2 3">AC55</strain>
    </source>
</reference>
<dbReference type="Gene3D" id="3.90.226.10">
    <property type="entry name" value="2-enoyl-CoA Hydratase, Chain A, domain 1"/>
    <property type="match status" value="1"/>
</dbReference>
<gene>
    <name evidence="2" type="primary">liuC</name>
    <name evidence="2" type="ORF">TTHT_1683</name>
</gene>
<dbReference type="EC" id="4.2.1.18" evidence="2"/>
<proteinExistence type="inferred from homology"/>
<accession>A0A7R6PID2</accession>
<dbReference type="PANTHER" id="PTHR42964:SF1">
    <property type="entry name" value="POLYKETIDE BIOSYNTHESIS ENOYL-COA HYDRATASE PKSH-RELATED"/>
    <property type="match status" value="1"/>
</dbReference>
<dbReference type="RefSeq" id="WP_201327463.1">
    <property type="nucleotide sequence ID" value="NZ_AP017470.1"/>
</dbReference>
<dbReference type="Proteomes" id="UP000595564">
    <property type="component" value="Chromosome"/>
</dbReference>
<name>A0A7R6PID2_9BACT</name>
<dbReference type="Pfam" id="PF00378">
    <property type="entry name" value="ECH_1"/>
    <property type="match status" value="1"/>
</dbReference>
<dbReference type="InterPro" id="IPR051683">
    <property type="entry name" value="Enoyl-CoA_Hydratase/Isomerase"/>
</dbReference>
<protein>
    <submittedName>
        <fullName evidence="2">Methylglutaconyl-CoA hydratase</fullName>
        <ecNumber evidence="2">4.2.1.18</ecNumber>
    </submittedName>
</protein>
<dbReference type="CDD" id="cd06558">
    <property type="entry name" value="crotonase-like"/>
    <property type="match status" value="1"/>
</dbReference>
<dbReference type="InterPro" id="IPR014748">
    <property type="entry name" value="Enoyl-CoA_hydra_C"/>
</dbReference>
<dbReference type="EMBL" id="AP017470">
    <property type="protein sequence ID" value="BBB33159.1"/>
    <property type="molecule type" value="Genomic_DNA"/>
</dbReference>
<dbReference type="GO" id="GO:0004490">
    <property type="term" value="F:methylglutaconyl-CoA hydratase activity"/>
    <property type="evidence" value="ECO:0007669"/>
    <property type="project" value="UniProtKB-EC"/>
</dbReference>
<keyword evidence="3" id="KW-1185">Reference proteome</keyword>
<dbReference type="Gene3D" id="1.10.12.10">
    <property type="entry name" value="Lyase 2-enoyl-coa Hydratase, Chain A, domain 2"/>
    <property type="match status" value="1"/>
</dbReference>
<dbReference type="InterPro" id="IPR029045">
    <property type="entry name" value="ClpP/crotonase-like_dom_sf"/>
</dbReference>
<comment type="similarity">
    <text evidence="1">Belongs to the enoyl-CoA hydratase/isomerase family.</text>
</comment>
<evidence type="ECO:0000256" key="1">
    <source>
        <dbReference type="ARBA" id="ARBA00005254"/>
    </source>
</evidence>
<dbReference type="KEGG" id="thyd:TTHT_1683"/>
<keyword evidence="2" id="KW-0456">Lyase</keyword>
<evidence type="ECO:0000313" key="2">
    <source>
        <dbReference type="EMBL" id="BBB33159.1"/>
    </source>
</evidence>